<name>A0A1E2RVD9_9HYPH</name>
<comment type="caution">
    <text evidence="3">The sequence shown here is derived from an EMBL/GenBank/DDBJ whole genome shotgun (WGS) entry which is preliminary data.</text>
</comment>
<organism evidence="3 4">
    <name type="scientific">Methyloligella halotolerans</name>
    <dbReference type="NCBI Taxonomy" id="1177755"/>
    <lineage>
        <taxon>Bacteria</taxon>
        <taxon>Pseudomonadati</taxon>
        <taxon>Pseudomonadota</taxon>
        <taxon>Alphaproteobacteria</taxon>
        <taxon>Hyphomicrobiales</taxon>
        <taxon>Hyphomicrobiaceae</taxon>
        <taxon>Methyloligella</taxon>
    </lineage>
</organism>
<evidence type="ECO:0000313" key="4">
    <source>
        <dbReference type="Proteomes" id="UP000095087"/>
    </source>
</evidence>
<gene>
    <name evidence="3" type="ORF">A7A08_03095</name>
</gene>
<evidence type="ECO:0000256" key="1">
    <source>
        <dbReference type="ARBA" id="ARBA00023125"/>
    </source>
</evidence>
<dbReference type="Pfam" id="PF02899">
    <property type="entry name" value="Phage_int_SAM_1"/>
    <property type="match status" value="1"/>
</dbReference>
<keyword evidence="1" id="KW-0238">DNA-binding</keyword>
<evidence type="ECO:0000259" key="2">
    <source>
        <dbReference type="Pfam" id="PF02899"/>
    </source>
</evidence>
<dbReference type="STRING" id="1177755.A7A08_03095"/>
<keyword evidence="4" id="KW-1185">Reference proteome</keyword>
<reference evidence="3 4" key="1">
    <citation type="submission" date="2016-07" db="EMBL/GenBank/DDBJ databases">
        <title>Draft genome sequence of Methyloligella halotolerans C2T (VKM B-2706T=CCUG 61687T=DSM 25045T), a halotolerant polyhydroxybutyrate accumulating methylotroph.</title>
        <authorList>
            <person name="Vasilenko O.V."/>
            <person name="Doronina N.V."/>
            <person name="Poroshina M.N."/>
            <person name="Tarlachkov S.V."/>
            <person name="Trotsenko Y.A."/>
        </authorList>
    </citation>
    <scope>NUCLEOTIDE SEQUENCE [LARGE SCALE GENOMIC DNA]</scope>
    <source>
        <strain evidence="3 4">VKM B-2706</strain>
    </source>
</reference>
<proteinExistence type="predicted"/>
<dbReference type="SUPFAM" id="SSF47823">
    <property type="entry name" value="lambda integrase-like, N-terminal domain"/>
    <property type="match status" value="1"/>
</dbReference>
<dbReference type="InterPro" id="IPR004107">
    <property type="entry name" value="Integrase_SAM-like_N"/>
</dbReference>
<dbReference type="GO" id="GO:0015074">
    <property type="term" value="P:DNA integration"/>
    <property type="evidence" value="ECO:0007669"/>
    <property type="project" value="InterPro"/>
</dbReference>
<dbReference type="AlphaFoldDB" id="A0A1E2RVD9"/>
<accession>A0A1E2RVD9</accession>
<sequence>MGAVSDQDVRSSELKLFLDMLMAERGAAAHTITAYTTDLAAFLASPRGAGKTRFR</sequence>
<evidence type="ECO:0000313" key="3">
    <source>
        <dbReference type="EMBL" id="ODA66080.1"/>
    </source>
</evidence>
<dbReference type="GO" id="GO:0003677">
    <property type="term" value="F:DNA binding"/>
    <property type="evidence" value="ECO:0007669"/>
    <property type="project" value="UniProtKB-KW"/>
</dbReference>
<protein>
    <recommendedName>
        <fullName evidence="2">Integrase SAM-like N-terminal domain-containing protein</fullName>
    </recommendedName>
</protein>
<dbReference type="InterPro" id="IPR010998">
    <property type="entry name" value="Integrase_recombinase_N"/>
</dbReference>
<dbReference type="Proteomes" id="UP000095087">
    <property type="component" value="Unassembled WGS sequence"/>
</dbReference>
<dbReference type="EMBL" id="MASI01000011">
    <property type="protein sequence ID" value="ODA66080.1"/>
    <property type="molecule type" value="Genomic_DNA"/>
</dbReference>
<feature type="domain" description="Integrase SAM-like N-terminal" evidence="2">
    <location>
        <begin position="14"/>
        <end position="44"/>
    </location>
</feature>
<dbReference type="Gene3D" id="1.10.150.130">
    <property type="match status" value="1"/>
</dbReference>